<sequence>MEQTENQLHILFPILDKLPLKSNRLYREKMNEFDNFILNVIEQRKKDLFKLNYQSKEKNENENKDLLMSMLEMSEKEGIKIDSHELRDNLVNFFIAGHDTTSLNISVSIFHLAKYPEMQKKAREEVIRVLGDGLKIPTSEQIK</sequence>
<evidence type="ECO:0000256" key="6">
    <source>
        <dbReference type="ARBA" id="ARBA00023033"/>
    </source>
</evidence>
<dbReference type="Gene3D" id="1.10.630.10">
    <property type="entry name" value="Cytochrome P450"/>
    <property type="match status" value="1"/>
</dbReference>
<dbReference type="InterPro" id="IPR036396">
    <property type="entry name" value="Cyt_P450_sf"/>
</dbReference>
<evidence type="ECO:0000256" key="4">
    <source>
        <dbReference type="ARBA" id="ARBA00023002"/>
    </source>
</evidence>
<dbReference type="STRING" id="658196.A0A397SAW7"/>
<keyword evidence="6" id="KW-0503">Monooxygenase</keyword>
<evidence type="ECO:0000313" key="8">
    <source>
        <dbReference type="Proteomes" id="UP000265703"/>
    </source>
</evidence>
<dbReference type="GO" id="GO:0005506">
    <property type="term" value="F:iron ion binding"/>
    <property type="evidence" value="ECO:0007669"/>
    <property type="project" value="InterPro"/>
</dbReference>
<evidence type="ECO:0000256" key="1">
    <source>
        <dbReference type="ARBA" id="ARBA00010617"/>
    </source>
</evidence>
<dbReference type="InterPro" id="IPR050196">
    <property type="entry name" value="Cytochrome_P450_Monoox"/>
</dbReference>
<comment type="caution">
    <text evidence="7">The sequence shown here is derived from an EMBL/GenBank/DDBJ whole genome shotgun (WGS) entry which is preliminary data.</text>
</comment>
<dbReference type="AlphaFoldDB" id="A0A397SAW7"/>
<evidence type="ECO:0000256" key="2">
    <source>
        <dbReference type="ARBA" id="ARBA00022617"/>
    </source>
</evidence>
<keyword evidence="8" id="KW-1185">Reference proteome</keyword>
<dbReference type="PANTHER" id="PTHR24291:SF50">
    <property type="entry name" value="BIFUNCTIONAL ALBAFLAVENONE MONOOXYGENASE_TERPENE SYNTHASE"/>
    <property type="match status" value="1"/>
</dbReference>
<dbReference type="OrthoDB" id="2789670at2759"/>
<dbReference type="GO" id="GO:0020037">
    <property type="term" value="F:heme binding"/>
    <property type="evidence" value="ECO:0007669"/>
    <property type="project" value="InterPro"/>
</dbReference>
<evidence type="ECO:0000256" key="3">
    <source>
        <dbReference type="ARBA" id="ARBA00022723"/>
    </source>
</evidence>
<keyword evidence="5" id="KW-0408">Iron</keyword>
<reference evidence="7 8" key="1">
    <citation type="submission" date="2018-06" db="EMBL/GenBank/DDBJ databases">
        <title>Comparative genomics reveals the genomic features of Rhizophagus irregularis, R. cerebriforme, R. diaphanum and Gigaspora rosea, and their symbiotic lifestyle signature.</title>
        <authorList>
            <person name="Morin E."/>
            <person name="San Clemente H."/>
            <person name="Chen E.C.H."/>
            <person name="De La Providencia I."/>
            <person name="Hainaut M."/>
            <person name="Kuo A."/>
            <person name="Kohler A."/>
            <person name="Murat C."/>
            <person name="Tang N."/>
            <person name="Roy S."/>
            <person name="Loubradou J."/>
            <person name="Henrissat B."/>
            <person name="Grigoriev I.V."/>
            <person name="Corradi N."/>
            <person name="Roux C."/>
            <person name="Martin F.M."/>
        </authorList>
    </citation>
    <scope>NUCLEOTIDE SEQUENCE [LARGE SCALE GENOMIC DNA]</scope>
    <source>
        <strain evidence="7 8">DAOM 227022</strain>
    </source>
</reference>
<keyword evidence="2" id="KW-0349">Heme</keyword>
<organism evidence="7 8">
    <name type="scientific">Glomus cerebriforme</name>
    <dbReference type="NCBI Taxonomy" id="658196"/>
    <lineage>
        <taxon>Eukaryota</taxon>
        <taxon>Fungi</taxon>
        <taxon>Fungi incertae sedis</taxon>
        <taxon>Mucoromycota</taxon>
        <taxon>Glomeromycotina</taxon>
        <taxon>Glomeromycetes</taxon>
        <taxon>Glomerales</taxon>
        <taxon>Glomeraceae</taxon>
        <taxon>Glomus</taxon>
    </lineage>
</organism>
<dbReference type="PRINTS" id="PR00463">
    <property type="entry name" value="EP450I"/>
</dbReference>
<dbReference type="Proteomes" id="UP000265703">
    <property type="component" value="Unassembled WGS sequence"/>
</dbReference>
<dbReference type="GO" id="GO:0004497">
    <property type="term" value="F:monooxygenase activity"/>
    <property type="evidence" value="ECO:0007669"/>
    <property type="project" value="UniProtKB-KW"/>
</dbReference>
<gene>
    <name evidence="7" type="ORF">C1645_836257</name>
</gene>
<dbReference type="Pfam" id="PF00067">
    <property type="entry name" value="p450"/>
    <property type="match status" value="1"/>
</dbReference>
<keyword evidence="4" id="KW-0560">Oxidoreductase</keyword>
<protein>
    <submittedName>
        <fullName evidence="7">Cytochrome P450</fullName>
    </submittedName>
</protein>
<proteinExistence type="inferred from homology"/>
<dbReference type="InterPro" id="IPR002401">
    <property type="entry name" value="Cyt_P450_E_grp-I"/>
</dbReference>
<dbReference type="EMBL" id="QKYT01000733">
    <property type="protein sequence ID" value="RIA81866.1"/>
    <property type="molecule type" value="Genomic_DNA"/>
</dbReference>
<evidence type="ECO:0000256" key="5">
    <source>
        <dbReference type="ARBA" id="ARBA00023004"/>
    </source>
</evidence>
<feature type="non-terminal residue" evidence="7">
    <location>
        <position position="143"/>
    </location>
</feature>
<dbReference type="SUPFAM" id="SSF48264">
    <property type="entry name" value="Cytochrome P450"/>
    <property type="match status" value="1"/>
</dbReference>
<dbReference type="PANTHER" id="PTHR24291">
    <property type="entry name" value="CYTOCHROME P450 FAMILY 4"/>
    <property type="match status" value="1"/>
</dbReference>
<dbReference type="GO" id="GO:0016705">
    <property type="term" value="F:oxidoreductase activity, acting on paired donors, with incorporation or reduction of molecular oxygen"/>
    <property type="evidence" value="ECO:0007669"/>
    <property type="project" value="InterPro"/>
</dbReference>
<accession>A0A397SAW7</accession>
<name>A0A397SAW7_9GLOM</name>
<keyword evidence="3" id="KW-0479">Metal-binding</keyword>
<evidence type="ECO:0000313" key="7">
    <source>
        <dbReference type="EMBL" id="RIA81866.1"/>
    </source>
</evidence>
<dbReference type="InterPro" id="IPR001128">
    <property type="entry name" value="Cyt_P450"/>
</dbReference>
<comment type="similarity">
    <text evidence="1">Belongs to the cytochrome P450 family.</text>
</comment>